<protein>
    <submittedName>
        <fullName evidence="1">HDC05522</fullName>
    </submittedName>
</protein>
<gene>
    <name evidence="1" type="ORF">HDC05522</name>
</gene>
<accession>Q6IGS2</accession>
<reference evidence="1" key="1">
    <citation type="journal article" date="2003" name="Genome Biol.">
        <title>An integrated gene annotation and transcriptional profiling approach towards the full gene content of the Drosophila genome.</title>
        <authorList>
            <person name="Hild M."/>
            <person name="Beckmann B."/>
            <person name="Haas S.A."/>
            <person name="Koch B."/>
            <person name="Solovyev V."/>
            <person name="Busold C."/>
            <person name="Fellenberg K."/>
            <person name="Boutros M."/>
            <person name="Vingron M."/>
            <person name="Sauer F."/>
            <person name="Hoheisel J.D."/>
            <person name="Paro R."/>
        </authorList>
    </citation>
    <scope>NUCLEOTIDE SEQUENCE</scope>
</reference>
<evidence type="ECO:0000313" key="1">
    <source>
        <dbReference type="EMBL" id="DAA02392.1"/>
    </source>
</evidence>
<proteinExistence type="predicted"/>
<dbReference type="EMBL" id="BK003694">
    <property type="protein sequence ID" value="DAA02392.1"/>
    <property type="molecule type" value="Genomic_DNA"/>
</dbReference>
<sequence>MNECPIIVTLGLRRFRCPAPRSSLLPAPRKATAIFISHPDSPLLFIVTLIVTKTGFRSPLSFALCAGALRRQETCRRLVEFVLRFYGVCSHSFGGSDHAQ</sequence>
<name>Q6IGS2_DROME</name>
<dbReference type="AlphaFoldDB" id="Q6IGS2"/>
<organism evidence="1">
    <name type="scientific">Drosophila melanogaster</name>
    <name type="common">Fruit fly</name>
    <dbReference type="NCBI Taxonomy" id="7227"/>
    <lineage>
        <taxon>Eukaryota</taxon>
        <taxon>Metazoa</taxon>
        <taxon>Ecdysozoa</taxon>
        <taxon>Arthropoda</taxon>
        <taxon>Hexapoda</taxon>
        <taxon>Insecta</taxon>
        <taxon>Pterygota</taxon>
        <taxon>Neoptera</taxon>
        <taxon>Endopterygota</taxon>
        <taxon>Diptera</taxon>
        <taxon>Brachycera</taxon>
        <taxon>Muscomorpha</taxon>
        <taxon>Ephydroidea</taxon>
        <taxon>Drosophilidae</taxon>
        <taxon>Drosophila</taxon>
        <taxon>Sophophora</taxon>
    </lineage>
</organism>